<gene>
    <name evidence="1" type="ORF">ABI_18260</name>
</gene>
<keyword evidence="2" id="KW-1185">Reference proteome</keyword>
<organism evidence="1 2">
    <name type="scientific">Asticcacaulis biprosthecium C19</name>
    <dbReference type="NCBI Taxonomy" id="715226"/>
    <lineage>
        <taxon>Bacteria</taxon>
        <taxon>Pseudomonadati</taxon>
        <taxon>Pseudomonadota</taxon>
        <taxon>Alphaproteobacteria</taxon>
        <taxon>Caulobacterales</taxon>
        <taxon>Caulobacteraceae</taxon>
        <taxon>Asticcacaulis</taxon>
    </lineage>
</organism>
<dbReference type="AlphaFoldDB" id="F4QKT3"/>
<accession>F4QKT3</accession>
<protein>
    <submittedName>
        <fullName evidence="1">Uncharacterized protein</fullName>
    </submittedName>
</protein>
<dbReference type="Proteomes" id="UP000006512">
    <property type="component" value="Unassembled WGS sequence"/>
</dbReference>
<evidence type="ECO:0000313" key="1">
    <source>
        <dbReference type="EMBL" id="EGF93385.1"/>
    </source>
</evidence>
<name>F4QKT3_9CAUL</name>
<dbReference type="EMBL" id="GL883077">
    <property type="protein sequence ID" value="EGF93385.1"/>
    <property type="molecule type" value="Genomic_DNA"/>
</dbReference>
<sequence>MPRCFRGRHLPLRPARLETLTDINLVAAATCASPRPPVYGAV</sequence>
<proteinExistence type="predicted"/>
<evidence type="ECO:0000313" key="2">
    <source>
        <dbReference type="Proteomes" id="UP000006512"/>
    </source>
</evidence>
<dbReference type="HOGENOM" id="CLU_3246575_0_0_5"/>
<reference evidence="2" key="1">
    <citation type="submission" date="2011-03" db="EMBL/GenBank/DDBJ databases">
        <title>Draft genome sequence of Brevundimonas diminuta.</title>
        <authorList>
            <person name="Brown P.J.B."/>
            <person name="Buechlein A."/>
            <person name="Hemmerich C."/>
            <person name="Brun Y.V."/>
        </authorList>
    </citation>
    <scope>NUCLEOTIDE SEQUENCE [LARGE SCALE GENOMIC DNA]</scope>
    <source>
        <strain evidence="2">C19</strain>
    </source>
</reference>